<organism evidence="6">
    <name type="scientific">Solanum lycopersicum</name>
    <name type="common">Tomato</name>
    <name type="synonym">Lycopersicon esculentum</name>
    <dbReference type="NCBI Taxonomy" id="4081"/>
    <lineage>
        <taxon>Eukaryota</taxon>
        <taxon>Viridiplantae</taxon>
        <taxon>Streptophyta</taxon>
        <taxon>Embryophyta</taxon>
        <taxon>Tracheophyta</taxon>
        <taxon>Spermatophyta</taxon>
        <taxon>Magnoliopsida</taxon>
        <taxon>eudicotyledons</taxon>
        <taxon>Gunneridae</taxon>
        <taxon>Pentapetalae</taxon>
        <taxon>asterids</taxon>
        <taxon>lamiids</taxon>
        <taxon>Solanales</taxon>
        <taxon>Solanaceae</taxon>
        <taxon>Solanoideae</taxon>
        <taxon>Solaneae</taxon>
        <taxon>Solanum</taxon>
        <taxon>Solanum subgen. Lycopersicon</taxon>
    </lineage>
</organism>
<comment type="similarity">
    <text evidence="1">Belongs to the NFYB/HAP3 subunit family.</text>
</comment>
<dbReference type="SUPFAM" id="SSF47113">
    <property type="entry name" value="Histone-fold"/>
    <property type="match status" value="1"/>
</dbReference>
<evidence type="ECO:0000259" key="5">
    <source>
        <dbReference type="Pfam" id="PF00808"/>
    </source>
</evidence>
<dbReference type="GO" id="GO:0006357">
    <property type="term" value="P:regulation of transcription by RNA polymerase II"/>
    <property type="evidence" value="ECO:0000318"/>
    <property type="project" value="GO_Central"/>
</dbReference>
<accession>A0A3Q7EYU2</accession>
<dbReference type="GO" id="GO:0016602">
    <property type="term" value="C:CCAAT-binding factor complex"/>
    <property type="evidence" value="ECO:0000318"/>
    <property type="project" value="GO_Central"/>
</dbReference>
<name>A0A3Q7EYU2_SOLLC</name>
<dbReference type="PANTHER" id="PTHR11064">
    <property type="entry name" value="CCAAT-BINDING TRANSCRIPTION FACTOR-RELATED"/>
    <property type="match status" value="1"/>
</dbReference>
<dbReference type="STRING" id="4081.A0A3Q7EYU2"/>
<evidence type="ECO:0000256" key="2">
    <source>
        <dbReference type="ARBA" id="ARBA00023015"/>
    </source>
</evidence>
<dbReference type="InterPro" id="IPR027113">
    <property type="entry name" value="Transc_fact_NFYB/HAP3"/>
</dbReference>
<dbReference type="GO" id="GO:0000981">
    <property type="term" value="F:DNA-binding transcription factor activity, RNA polymerase II-specific"/>
    <property type="evidence" value="ECO:0000318"/>
    <property type="project" value="GO_Central"/>
</dbReference>
<dbReference type="InterPro" id="IPR003958">
    <property type="entry name" value="CBFA_NFYB_domain"/>
</dbReference>
<evidence type="ECO:0000256" key="3">
    <source>
        <dbReference type="ARBA" id="ARBA00023163"/>
    </source>
</evidence>
<keyword evidence="7" id="KW-1185">Reference proteome</keyword>
<dbReference type="GO" id="GO:0046982">
    <property type="term" value="F:protein heterodimerization activity"/>
    <property type="evidence" value="ECO:0007669"/>
    <property type="project" value="InterPro"/>
</dbReference>
<feature type="region of interest" description="Disordered" evidence="4">
    <location>
        <begin position="122"/>
        <end position="158"/>
    </location>
</feature>
<evidence type="ECO:0000256" key="1">
    <source>
        <dbReference type="ARBA" id="ARBA00009053"/>
    </source>
</evidence>
<dbReference type="Proteomes" id="UP000004994">
    <property type="component" value="Chromosome 2"/>
</dbReference>
<evidence type="ECO:0000256" key="4">
    <source>
        <dbReference type="SAM" id="MobiDB-lite"/>
    </source>
</evidence>
<dbReference type="AlphaFoldDB" id="A0A3Q7EYU2"/>
<dbReference type="InParanoid" id="A0A3Q7EYU2"/>
<reference evidence="6" key="2">
    <citation type="submission" date="2019-01" db="UniProtKB">
        <authorList>
            <consortium name="EnsemblPlants"/>
        </authorList>
    </citation>
    <scope>IDENTIFICATION</scope>
    <source>
        <strain evidence="6">cv. Heinz 1706</strain>
    </source>
</reference>
<dbReference type="GO" id="GO:0001228">
    <property type="term" value="F:DNA-binding transcription activator activity, RNA polymerase II-specific"/>
    <property type="evidence" value="ECO:0007669"/>
    <property type="project" value="InterPro"/>
</dbReference>
<evidence type="ECO:0000313" key="6">
    <source>
        <dbReference type="EnsemblPlants" id="Solyc02g032180.2.1"/>
    </source>
</evidence>
<reference evidence="6" key="1">
    <citation type="journal article" date="2012" name="Nature">
        <title>The tomato genome sequence provides insights into fleshy fruit evolution.</title>
        <authorList>
            <consortium name="Tomato Genome Consortium"/>
        </authorList>
    </citation>
    <scope>NUCLEOTIDE SEQUENCE [LARGE SCALE GENOMIC DNA]</scope>
    <source>
        <strain evidence="6">cv. Heinz 1706</strain>
    </source>
</reference>
<feature type="domain" description="Transcription factor CBF/NF-Y/archaeal histone" evidence="5">
    <location>
        <begin position="29"/>
        <end position="69"/>
    </location>
</feature>
<keyword evidence="2" id="KW-0805">Transcription regulation</keyword>
<dbReference type="EnsemblPlants" id="Solyc02g032180.2.1">
    <property type="protein sequence ID" value="Solyc02g032180.2.1"/>
    <property type="gene ID" value="Solyc02g032180.2"/>
</dbReference>
<dbReference type="PANTHER" id="PTHR11064:SF130">
    <property type="entry name" value="TRANSCRIPTION FACTOR CBF_NF-Y_ARCHAEAL HISTONE DOMAIN-CONTAINING PROTEIN"/>
    <property type="match status" value="1"/>
</dbReference>
<evidence type="ECO:0000313" key="7">
    <source>
        <dbReference type="Proteomes" id="UP000004994"/>
    </source>
</evidence>
<keyword evidence="3" id="KW-0804">Transcription</keyword>
<dbReference type="Gramene" id="Solyc02g032180.2.1">
    <property type="protein sequence ID" value="Solyc02g032180.2.1"/>
    <property type="gene ID" value="Solyc02g032180.2"/>
</dbReference>
<sequence length="158" mass="17630">MEMSLELPAHLNQEVVEIIIQEQDQVIPNVARIMHSTHPPHIMISDDVKQTMYHCISEFICFVTYETNALPVEDDGGECRSHTRESLLKRPMVDTASSSNITPYNLPPIFPMAHDHFFFSPPMGNGDIQGDAPNGSTSQCAVASMDSDVESPKEEDKE</sequence>
<protein>
    <recommendedName>
        <fullName evidence="5">Transcription factor CBF/NF-Y/archaeal histone domain-containing protein</fullName>
    </recommendedName>
</protein>
<dbReference type="Pfam" id="PF00808">
    <property type="entry name" value="CBFD_NFYB_HMF"/>
    <property type="match status" value="1"/>
</dbReference>
<proteinExistence type="inferred from homology"/>
<dbReference type="PaxDb" id="4081-Solyc02g032180.1.1"/>
<dbReference type="InterPro" id="IPR009072">
    <property type="entry name" value="Histone-fold"/>
</dbReference>
<dbReference type="Gene3D" id="1.10.20.10">
    <property type="entry name" value="Histone, subunit A"/>
    <property type="match status" value="1"/>
</dbReference>